<comment type="subunit">
    <text evidence="4">Monomer.</text>
</comment>
<comment type="cofactor">
    <cofactor evidence="4">
        <name>Mg(2+)</name>
        <dbReference type="ChEBI" id="CHEBI:18420"/>
    </cofactor>
    <text evidence="4">Binds 1 Mg(2+) ion per subunit.</text>
</comment>
<keyword evidence="1 4" id="KW-0028">Amino-acid biosynthesis</keyword>
<comment type="pathway">
    <text evidence="4">Amino-acid biosynthesis; L-methionine biosynthesis via salvage pathway; L-methionine from S-methyl-5-thio-alpha-D-ribose 1-phosphate: step 4/6.</text>
</comment>
<comment type="catalytic activity">
    <reaction evidence="4">
        <text>5-methylsulfanyl-2,3-dioxopentyl phosphate + H2O = 1,2-dihydroxy-5-(methylsulfanyl)pent-1-en-3-one + phosphate</text>
        <dbReference type="Rhea" id="RHEA:21700"/>
        <dbReference type="ChEBI" id="CHEBI:15377"/>
        <dbReference type="ChEBI" id="CHEBI:43474"/>
        <dbReference type="ChEBI" id="CHEBI:49252"/>
        <dbReference type="ChEBI" id="CHEBI:58828"/>
        <dbReference type="EC" id="3.1.3.77"/>
    </reaction>
</comment>
<dbReference type="PANTHER" id="PTHR20371">
    <property type="entry name" value="ENOLASE-PHOSPHATASE E1"/>
    <property type="match status" value="1"/>
</dbReference>
<dbReference type="SFLD" id="SFLDG01133">
    <property type="entry name" value="C1.5.4:_Enolase-phosphatase_Li"/>
    <property type="match status" value="1"/>
</dbReference>
<dbReference type="InterPro" id="IPR023214">
    <property type="entry name" value="HAD_sf"/>
</dbReference>
<protein>
    <recommendedName>
        <fullName evidence="4">Enolase-phosphatase E1</fullName>
        <ecNumber evidence="4">3.1.3.77</ecNumber>
    </recommendedName>
    <alternativeName>
        <fullName evidence="4">2,3-diketo-5-methylthio-1-phosphopentane phosphatase</fullName>
    </alternativeName>
</protein>
<keyword evidence="3 4" id="KW-0486">Methionine biosynthesis</keyword>
<dbReference type="SUPFAM" id="SSF56784">
    <property type="entry name" value="HAD-like"/>
    <property type="match status" value="1"/>
</dbReference>
<dbReference type="GO" id="GO:0043874">
    <property type="term" value="F:acireductone synthase activity"/>
    <property type="evidence" value="ECO:0007669"/>
    <property type="project" value="UniProtKB-EC"/>
</dbReference>
<dbReference type="InterPro" id="IPR023943">
    <property type="entry name" value="Enolase-ppase_E1"/>
</dbReference>
<evidence type="ECO:0000313" key="5">
    <source>
        <dbReference type="EMBL" id="MBR0668405.1"/>
    </source>
</evidence>
<dbReference type="SFLD" id="SFLDG01129">
    <property type="entry name" value="C1.5:_HAD__Beta-PGM__Phosphata"/>
    <property type="match status" value="1"/>
</dbReference>
<dbReference type="HAMAP" id="MF_01681">
    <property type="entry name" value="Salvage_MtnC"/>
    <property type="match status" value="1"/>
</dbReference>
<gene>
    <name evidence="4 5" type="primary">mtnC</name>
    <name evidence="5" type="ORF">GXW71_28895</name>
</gene>
<comment type="function">
    <text evidence="4">Bifunctional enzyme that catalyzes the enolization of 2,3-diketo-5-methylthiopentyl-1-phosphate (DK-MTP-1-P) into the intermediate 2-hydroxy-3-keto-5-methylthiopentenyl-1-phosphate (HK-MTPenyl-1-P), which is then dephosphorylated to form the acireductone 1,2-dihydroxy-3-keto-5-methylthiopentene (DHK-MTPene).</text>
</comment>
<reference evidence="6" key="1">
    <citation type="journal article" date="2021" name="Syst. Appl. Microbiol.">
        <title>Roseomonas hellenica sp. nov., isolated from roots of wild-growing Alkanna tinctoria.</title>
        <authorList>
            <person name="Rat A."/>
            <person name="Naranjo H.D."/>
            <person name="Lebbe L."/>
            <person name="Cnockaert M."/>
            <person name="Krigas N."/>
            <person name="Grigoriadou K."/>
            <person name="Maloupa E."/>
            <person name="Willems A."/>
        </authorList>
    </citation>
    <scope>NUCLEOTIDE SEQUENCE [LARGE SCALE GENOMIC DNA]</scope>
    <source>
        <strain evidence="6">LMG 31523</strain>
    </source>
</reference>
<name>A0ABS5F757_9PROT</name>
<evidence type="ECO:0000313" key="6">
    <source>
        <dbReference type="Proteomes" id="UP001196870"/>
    </source>
</evidence>
<dbReference type="Pfam" id="PF00702">
    <property type="entry name" value="Hydrolase"/>
    <property type="match status" value="1"/>
</dbReference>
<dbReference type="PRINTS" id="PR00413">
    <property type="entry name" value="HADHALOGNASE"/>
</dbReference>
<evidence type="ECO:0000256" key="4">
    <source>
        <dbReference type="HAMAP-Rule" id="MF_01681"/>
    </source>
</evidence>
<keyword evidence="4" id="KW-0460">Magnesium</keyword>
<comment type="pathway">
    <text evidence="4">Amino-acid biosynthesis; L-methionine biosynthesis via salvage pathway; L-methionine from S-methyl-5-thio-alpha-D-ribose 1-phosphate: step 3/6.</text>
</comment>
<evidence type="ECO:0000256" key="1">
    <source>
        <dbReference type="ARBA" id="ARBA00022605"/>
    </source>
</evidence>
<dbReference type="PANTHER" id="PTHR20371:SF1">
    <property type="entry name" value="ENOLASE-PHOSPHATASE E1"/>
    <property type="match status" value="1"/>
</dbReference>
<keyword evidence="2 4" id="KW-0378">Hydrolase</keyword>
<evidence type="ECO:0000256" key="2">
    <source>
        <dbReference type="ARBA" id="ARBA00022801"/>
    </source>
</evidence>
<dbReference type="InterPro" id="IPR036412">
    <property type="entry name" value="HAD-like_sf"/>
</dbReference>
<keyword evidence="6" id="KW-1185">Reference proteome</keyword>
<dbReference type="EC" id="3.1.3.77" evidence="4"/>
<dbReference type="Proteomes" id="UP001196870">
    <property type="component" value="Unassembled WGS sequence"/>
</dbReference>
<proteinExistence type="inferred from homology"/>
<dbReference type="NCBIfam" id="TIGR01691">
    <property type="entry name" value="enolase-ppase"/>
    <property type="match status" value="1"/>
</dbReference>
<dbReference type="CDD" id="cd01629">
    <property type="entry name" value="HAD_EP"/>
    <property type="match status" value="1"/>
</dbReference>
<evidence type="ECO:0000256" key="3">
    <source>
        <dbReference type="ARBA" id="ARBA00023167"/>
    </source>
</evidence>
<dbReference type="Gene3D" id="3.40.50.1000">
    <property type="entry name" value="HAD superfamily/HAD-like"/>
    <property type="match status" value="1"/>
</dbReference>
<keyword evidence="4" id="KW-0479">Metal-binding</keyword>
<dbReference type="InterPro" id="IPR006439">
    <property type="entry name" value="HAD-SF_hydro_IA"/>
</dbReference>
<organism evidence="5 6">
    <name type="scientific">Plastoroseomonas hellenica</name>
    <dbReference type="NCBI Taxonomy" id="2687306"/>
    <lineage>
        <taxon>Bacteria</taxon>
        <taxon>Pseudomonadati</taxon>
        <taxon>Pseudomonadota</taxon>
        <taxon>Alphaproteobacteria</taxon>
        <taxon>Acetobacterales</taxon>
        <taxon>Acetobacteraceae</taxon>
        <taxon>Plastoroseomonas</taxon>
    </lineage>
</organism>
<dbReference type="Gene3D" id="1.10.720.60">
    <property type="match status" value="1"/>
</dbReference>
<dbReference type="SFLD" id="SFLDS00003">
    <property type="entry name" value="Haloacid_Dehalogenase"/>
    <property type="match status" value="1"/>
</dbReference>
<dbReference type="RefSeq" id="WP_211856179.1">
    <property type="nucleotide sequence ID" value="NZ_JAAGBB010000056.1"/>
</dbReference>
<dbReference type="NCBIfam" id="TIGR01549">
    <property type="entry name" value="HAD-SF-IA-v1"/>
    <property type="match status" value="1"/>
</dbReference>
<sequence>MNPSKLAAVVTDIEGTTTPIAFVKDTLFPFAETALDGFLDTHGQDPQVLAIIEAVRAEAPGEDPRKALRRWMAEDAKVTPLKSLQGLIWAAGYADGRLKGALYPDVAPALRAWAGAGLRLCVYSSGSVAAQKLLFGHSSAGDLTPLFHGYFDTRIGAKRERASYTAIAAGLNLPPAEILFLSDIAQELDAAAEAGLATCQMLRPDDGTIASGWHPTAADFAAVALLHGLPKGY</sequence>
<accession>A0ABS5F757</accession>
<comment type="caution">
    <text evidence="5">The sequence shown here is derived from an EMBL/GenBank/DDBJ whole genome shotgun (WGS) entry which is preliminary data.</text>
</comment>
<comment type="similarity">
    <text evidence="4">Belongs to the HAD-like hydrolase superfamily. MasA/MtnC family.</text>
</comment>
<dbReference type="SFLD" id="SFLDF00044">
    <property type="entry name" value="enolase-phosphatase"/>
    <property type="match status" value="1"/>
</dbReference>
<dbReference type="EMBL" id="JAAGBB010000056">
    <property type="protein sequence ID" value="MBR0668405.1"/>
    <property type="molecule type" value="Genomic_DNA"/>
</dbReference>